<proteinExistence type="predicted"/>
<dbReference type="InterPro" id="IPR016130">
    <property type="entry name" value="Tyr_Pase_AS"/>
</dbReference>
<evidence type="ECO:0000313" key="3">
    <source>
        <dbReference type="EMBL" id="MBO3416077.1"/>
    </source>
</evidence>
<dbReference type="Gene3D" id="3.90.190.10">
    <property type="entry name" value="Protein tyrosine phosphatase superfamily"/>
    <property type="match status" value="1"/>
</dbReference>
<dbReference type="InterPro" id="IPR000387">
    <property type="entry name" value="Tyr_Pase_dom"/>
</dbReference>
<gene>
    <name evidence="2" type="ORF">I9063_003165</name>
    <name evidence="3" type="ORF">JJB78_05995</name>
</gene>
<dbReference type="SUPFAM" id="SSF52799">
    <property type="entry name" value="(Phosphotyrosine protein) phosphatases II"/>
    <property type="match status" value="1"/>
</dbReference>
<protein>
    <submittedName>
        <fullName evidence="2">Phytase</fullName>
    </submittedName>
</protein>
<dbReference type="PROSITE" id="PS50056">
    <property type="entry name" value="TYR_PHOSPHATASE_2"/>
    <property type="match status" value="1"/>
</dbReference>
<reference evidence="2" key="1">
    <citation type="journal article" date="2018" name="Genome Biol.">
        <title>SKESA: strategic k-mer extension for scrupulous assemblies.</title>
        <authorList>
            <person name="Souvorov A."/>
            <person name="Agarwala R."/>
            <person name="Lipman D.J."/>
        </authorList>
    </citation>
    <scope>NUCLEOTIDE SEQUENCE</scope>
    <source>
        <strain evidence="2">C25</strain>
    </source>
</reference>
<evidence type="ECO:0000313" key="5">
    <source>
        <dbReference type="Proteomes" id="UP000855421"/>
    </source>
</evidence>
<dbReference type="RefSeq" id="WP_057231644.1">
    <property type="nucleotide sequence ID" value="NZ_CATNYE010000001.1"/>
</dbReference>
<dbReference type="Pfam" id="PF14566">
    <property type="entry name" value="PTPlike_phytase"/>
    <property type="match status" value="1"/>
</dbReference>
<dbReference type="PROSITE" id="PS00383">
    <property type="entry name" value="TYR_PHOSPHATASE_1"/>
    <property type="match status" value="1"/>
</dbReference>
<name>A0AAN5ND82_CLOPF</name>
<dbReference type="Proteomes" id="UP000855421">
    <property type="component" value="Unassembled WGS sequence"/>
</dbReference>
<feature type="domain" description="Tyrosine specific protein phosphatases" evidence="1">
    <location>
        <begin position="201"/>
        <end position="273"/>
    </location>
</feature>
<reference evidence="3 4" key="3">
    <citation type="submission" date="2020-12" db="EMBL/GenBank/DDBJ databases">
        <title>Comparative genomics of Clostridium perfringens reveals patterns of host-associated phylogenetic clades and virulence factors.</title>
        <authorList>
            <person name="Smith A.H."/>
            <person name="Geier R."/>
        </authorList>
    </citation>
    <scope>NUCLEOTIDE SEQUENCE [LARGE SCALE GENOMIC DNA]</scope>
    <source>
        <strain evidence="3 4">CHD15829P</strain>
    </source>
</reference>
<dbReference type="AlphaFoldDB" id="A0AAN5ND82"/>
<reference evidence="2" key="2">
    <citation type="submission" date="2020-07" db="EMBL/GenBank/DDBJ databases">
        <authorList>
            <consortium name="NCBI Pathogen Detection Project"/>
        </authorList>
    </citation>
    <scope>NUCLEOTIDE SEQUENCE</scope>
    <source>
        <strain evidence="2">C25</strain>
    </source>
</reference>
<evidence type="ECO:0000259" key="1">
    <source>
        <dbReference type="PROSITE" id="PS50056"/>
    </source>
</evidence>
<dbReference type="EMBL" id="JAENRE010000002">
    <property type="protein sequence ID" value="MBO3416077.1"/>
    <property type="molecule type" value="Genomic_DNA"/>
</dbReference>
<evidence type="ECO:0000313" key="4">
    <source>
        <dbReference type="Proteomes" id="UP000668358"/>
    </source>
</evidence>
<sequence length="308" mass="35629">MFKHFKKNALIIFLVLSIFTSFFISNTLVVSAEDNDVHLVLDTKNINNLPNNFRTTSDLERLKNLSNINMKGLDTLNISGSQQFSPNNLSLLVTSIKTTLPITIVDLRQESHGFINEYPVSWKGEKNDANLGLTRTEVIDTERKLLNSITLGTPIQFFNDHKLTVIPEKVLSENQLVKANSMDYVRIPVTDGKLPTYEMVDFFVQYVNSMPKDSWLHFHCKEGIGRTTTFMIMYDIMKNYNNATLDEIINRQLALSGIKEKSILSFPSKERLDFFTKFYEYVKEQNNDFKTSWSQWLNKNNFPLITIR</sequence>
<dbReference type="EMBL" id="DACTBT010000040">
    <property type="protein sequence ID" value="HAT4299741.1"/>
    <property type="molecule type" value="Genomic_DNA"/>
</dbReference>
<dbReference type="InterPro" id="IPR029021">
    <property type="entry name" value="Prot-tyrosine_phosphatase-like"/>
</dbReference>
<evidence type="ECO:0000313" key="2">
    <source>
        <dbReference type="EMBL" id="HAT4299741.1"/>
    </source>
</evidence>
<dbReference type="SMART" id="SM01301">
    <property type="entry name" value="PTPlike_phytase"/>
    <property type="match status" value="1"/>
</dbReference>
<comment type="caution">
    <text evidence="2">The sequence shown here is derived from an EMBL/GenBank/DDBJ whole genome shotgun (WGS) entry which is preliminary data.</text>
</comment>
<accession>A0AAN5ND82</accession>
<dbReference type="Proteomes" id="UP000668358">
    <property type="component" value="Unassembled WGS sequence"/>
</dbReference>
<organism evidence="2 5">
    <name type="scientific">Clostridium perfringens</name>
    <dbReference type="NCBI Taxonomy" id="1502"/>
    <lineage>
        <taxon>Bacteria</taxon>
        <taxon>Bacillati</taxon>
        <taxon>Bacillota</taxon>
        <taxon>Clostridia</taxon>
        <taxon>Eubacteriales</taxon>
        <taxon>Clostridiaceae</taxon>
        <taxon>Clostridium</taxon>
    </lineage>
</organism>